<keyword evidence="11" id="KW-0408">Iron</keyword>
<dbReference type="Proteomes" id="UP000199520">
    <property type="component" value="Unassembled WGS sequence"/>
</dbReference>
<dbReference type="NCBIfam" id="TIGR03820">
    <property type="entry name" value="lys_2_3_AblA"/>
    <property type="match status" value="1"/>
</dbReference>
<evidence type="ECO:0000256" key="12">
    <source>
        <dbReference type="ARBA" id="ARBA00023014"/>
    </source>
</evidence>
<dbReference type="GO" id="GO:0051539">
    <property type="term" value="F:4 iron, 4 sulfur cluster binding"/>
    <property type="evidence" value="ECO:0007669"/>
    <property type="project" value="UniProtKB-KW"/>
</dbReference>
<dbReference type="SFLD" id="SFLDG01070">
    <property type="entry name" value="PLP-dependent"/>
    <property type="match status" value="1"/>
</dbReference>
<dbReference type="InterPro" id="IPR025895">
    <property type="entry name" value="LAM_C_dom"/>
</dbReference>
<evidence type="ECO:0000256" key="5">
    <source>
        <dbReference type="ARBA" id="ARBA00012144"/>
    </source>
</evidence>
<evidence type="ECO:0000256" key="1">
    <source>
        <dbReference type="ARBA" id="ARBA00000911"/>
    </source>
</evidence>
<keyword evidence="7 14" id="KW-0004">4Fe-4S</keyword>
<dbReference type="Pfam" id="PF04055">
    <property type="entry name" value="Radical_SAM"/>
    <property type="match status" value="1"/>
</dbReference>
<dbReference type="GO" id="GO:0046872">
    <property type="term" value="F:metal ion binding"/>
    <property type="evidence" value="ECO:0007669"/>
    <property type="project" value="UniProtKB-KW"/>
</dbReference>
<dbReference type="PIRSF" id="PIRSF004911">
    <property type="entry name" value="DUF160"/>
    <property type="match status" value="1"/>
</dbReference>
<evidence type="ECO:0000256" key="11">
    <source>
        <dbReference type="ARBA" id="ARBA00023004"/>
    </source>
</evidence>
<keyword evidence="12 14" id="KW-0411">Iron-sulfur</keyword>
<keyword evidence="10 15" id="KW-0663">Pyridoxal phosphate</keyword>
<dbReference type="EMBL" id="FOTS01000025">
    <property type="protein sequence ID" value="SFL91379.1"/>
    <property type="molecule type" value="Genomic_DNA"/>
</dbReference>
<dbReference type="InterPro" id="IPR013785">
    <property type="entry name" value="Aldolase_TIM"/>
</dbReference>
<name>A0A1I4LKA1_9FIRM</name>
<evidence type="ECO:0000256" key="8">
    <source>
        <dbReference type="ARBA" id="ARBA00022691"/>
    </source>
</evidence>
<dbReference type="InterPro" id="IPR022459">
    <property type="entry name" value="Lysine_aminomutase"/>
</dbReference>
<comment type="cofactor">
    <cofactor evidence="2 15">
        <name>pyridoxal 5'-phosphate</name>
        <dbReference type="ChEBI" id="CHEBI:597326"/>
    </cofactor>
</comment>
<dbReference type="EC" id="5.4.3.2" evidence="5"/>
<accession>A0A1I4LKA1</accession>
<evidence type="ECO:0000256" key="7">
    <source>
        <dbReference type="ARBA" id="ARBA00022485"/>
    </source>
</evidence>
<evidence type="ECO:0000256" key="3">
    <source>
        <dbReference type="ARBA" id="ARBA00001966"/>
    </source>
</evidence>
<organism evidence="17 18">
    <name type="scientific">Pelosinus propionicus DSM 13327</name>
    <dbReference type="NCBI Taxonomy" id="1123291"/>
    <lineage>
        <taxon>Bacteria</taxon>
        <taxon>Bacillati</taxon>
        <taxon>Bacillota</taxon>
        <taxon>Negativicutes</taxon>
        <taxon>Selenomonadales</taxon>
        <taxon>Sporomusaceae</taxon>
        <taxon>Pelosinus</taxon>
    </lineage>
</organism>
<reference evidence="18" key="1">
    <citation type="submission" date="2016-10" db="EMBL/GenBank/DDBJ databases">
        <authorList>
            <person name="Varghese N."/>
            <person name="Submissions S."/>
        </authorList>
    </citation>
    <scope>NUCLEOTIDE SEQUENCE [LARGE SCALE GENOMIC DNA]</scope>
    <source>
        <strain evidence="18">DSM 13327</strain>
    </source>
</reference>
<feature type="binding site" evidence="14">
    <location>
        <position position="133"/>
    </location>
    <ligand>
        <name>[4Fe-4S] cluster</name>
        <dbReference type="ChEBI" id="CHEBI:49883"/>
        <note>4Fe-4S-S-AdoMet</note>
    </ligand>
</feature>
<sequence length="426" mass="48132">MRDYHDIPLWSNVTEEEWQDWRWQVANRITSLSMLKQVIPLVQKEEEGILSCLQSLRMAITPYYATLIDVENVNCPMRKQAIPTATELQFGQFDMADPLHEDQDSPVTGLTHRYPDRVLFLVTDQCSMYCRHCTRRRIAGVCDQARTKQQIDNCIQYIRETPVVRDVILSGGDAFLISDELIEYILKELRQIKHVEIIRFGTRTPVVLPQRITPALCTILKKYHPIYVNVHFNHPKEITEAASMACASLADAGIPLGNQAVLLKGVNDCPELIKKLMQQLLKIRVKPYYIYQCDMSQGIQHFRTPISSGIQAIEYLRGHTSGLAVPTYVVDAPGGGGKIPVMPQYLVSQNASKTVLRNYEGVFTTYTEPKHYVDPEAPCEVCGGYHLDTTVGLAGMLSGDKSLSSISSIERKNDVKTENSELLIMK</sequence>
<dbReference type="GO" id="GO:0050066">
    <property type="term" value="F:L-lysine 2,3-aminomutase activity"/>
    <property type="evidence" value="ECO:0007669"/>
    <property type="project" value="UniProtKB-EC"/>
</dbReference>
<feature type="binding site" evidence="14">
    <location>
        <position position="126"/>
    </location>
    <ligand>
        <name>[4Fe-4S] cluster</name>
        <dbReference type="ChEBI" id="CHEBI:49883"/>
        <note>4Fe-4S-S-AdoMet</note>
    </ligand>
</feature>
<comment type="cofactor">
    <cofactor evidence="3">
        <name>[4Fe-4S] cluster</name>
        <dbReference type="ChEBI" id="CHEBI:49883"/>
    </cofactor>
</comment>
<protein>
    <recommendedName>
        <fullName evidence="6">L-lysine 2,3-aminomutase</fullName>
        <ecNumber evidence="5">5.4.3.2</ecNumber>
    </recommendedName>
</protein>
<evidence type="ECO:0000313" key="18">
    <source>
        <dbReference type="Proteomes" id="UP000199520"/>
    </source>
</evidence>
<dbReference type="InterPro" id="IPR058240">
    <property type="entry name" value="rSAM_sf"/>
</dbReference>
<dbReference type="OrthoDB" id="9768064at2"/>
<comment type="catalytic activity">
    <reaction evidence="1">
        <text>L-lysine = (3S)-3,6-diaminohexanoate</text>
        <dbReference type="Rhea" id="RHEA:19177"/>
        <dbReference type="ChEBI" id="CHEBI:32551"/>
        <dbReference type="ChEBI" id="CHEBI:57434"/>
        <dbReference type="EC" id="5.4.3.2"/>
    </reaction>
</comment>
<evidence type="ECO:0000259" key="16">
    <source>
        <dbReference type="PROSITE" id="PS51918"/>
    </source>
</evidence>
<dbReference type="Pfam" id="PF12544">
    <property type="entry name" value="LAM_C"/>
    <property type="match status" value="1"/>
</dbReference>
<dbReference type="SFLD" id="SFLDF00283">
    <property type="entry name" value="L-lysine_2_3-aminomutase_(LAM"/>
    <property type="match status" value="1"/>
</dbReference>
<evidence type="ECO:0000256" key="15">
    <source>
        <dbReference type="PIRSR" id="PIRSR603739-50"/>
    </source>
</evidence>
<dbReference type="SUPFAM" id="SSF102114">
    <property type="entry name" value="Radical SAM enzymes"/>
    <property type="match status" value="1"/>
</dbReference>
<dbReference type="CDD" id="cd01335">
    <property type="entry name" value="Radical_SAM"/>
    <property type="match status" value="1"/>
</dbReference>
<evidence type="ECO:0000313" key="17">
    <source>
        <dbReference type="EMBL" id="SFL91379.1"/>
    </source>
</evidence>
<dbReference type="AlphaFoldDB" id="A0A1I4LKA1"/>
<evidence type="ECO:0000256" key="13">
    <source>
        <dbReference type="ARBA" id="ARBA00023235"/>
    </source>
</evidence>
<dbReference type="InterPro" id="IPR003739">
    <property type="entry name" value="Lys_aminomutase/Glu_NH3_mut"/>
</dbReference>
<feature type="binding site" evidence="14">
    <location>
        <position position="130"/>
    </location>
    <ligand>
        <name>[4Fe-4S] cluster</name>
        <dbReference type="ChEBI" id="CHEBI:49883"/>
        <note>4Fe-4S-S-AdoMet</note>
    </ligand>
</feature>
<keyword evidence="13" id="KW-0413">Isomerase</keyword>
<feature type="domain" description="Radical SAM core" evidence="16">
    <location>
        <begin position="112"/>
        <end position="326"/>
    </location>
</feature>
<comment type="similarity">
    <text evidence="4">Belongs to the radical SAM superfamily. KamA family.</text>
</comment>
<dbReference type="NCBIfam" id="TIGR00238">
    <property type="entry name" value="KamA family radical SAM protein"/>
    <property type="match status" value="1"/>
</dbReference>
<dbReference type="PROSITE" id="PS51918">
    <property type="entry name" value="RADICAL_SAM"/>
    <property type="match status" value="1"/>
</dbReference>
<dbReference type="PANTHER" id="PTHR30538:SF1">
    <property type="entry name" value="L-LYSINE 2,3-AMINOMUTASE"/>
    <property type="match status" value="1"/>
</dbReference>
<evidence type="ECO:0000256" key="9">
    <source>
        <dbReference type="ARBA" id="ARBA00022723"/>
    </source>
</evidence>
<evidence type="ECO:0000256" key="14">
    <source>
        <dbReference type="PIRSR" id="PIRSR004911-1"/>
    </source>
</evidence>
<dbReference type="Gene3D" id="6.20.120.40">
    <property type="match status" value="1"/>
</dbReference>
<dbReference type="STRING" id="1123291.SAMN04490355_102544"/>
<dbReference type="FunFam" id="3.20.20.70:FF:000095">
    <property type="entry name" value="Lysine 2,3-aminomutase"/>
    <property type="match status" value="1"/>
</dbReference>
<proteinExistence type="inferred from homology"/>
<keyword evidence="8" id="KW-0949">S-adenosyl-L-methionine</keyword>
<dbReference type="Gene3D" id="6.10.140.1170">
    <property type="match status" value="1"/>
</dbReference>
<evidence type="ECO:0000256" key="4">
    <source>
        <dbReference type="ARBA" id="ARBA00008703"/>
    </source>
</evidence>
<feature type="modified residue" description="N6-(pyridoxal phosphate)lysine" evidence="15">
    <location>
        <position position="338"/>
    </location>
</feature>
<dbReference type="PANTHER" id="PTHR30538">
    <property type="entry name" value="LYSINE 2,3-AMINOMUTASE-RELATED"/>
    <property type="match status" value="1"/>
</dbReference>
<dbReference type="Gene3D" id="3.20.20.70">
    <property type="entry name" value="Aldolase class I"/>
    <property type="match status" value="1"/>
</dbReference>
<dbReference type="RefSeq" id="WP_090938462.1">
    <property type="nucleotide sequence ID" value="NZ_FOTS01000025.1"/>
</dbReference>
<keyword evidence="18" id="KW-1185">Reference proteome</keyword>
<dbReference type="SFLD" id="SFLDS00029">
    <property type="entry name" value="Radical_SAM"/>
    <property type="match status" value="1"/>
</dbReference>
<gene>
    <name evidence="17" type="ORF">SAMN04490355_102544</name>
</gene>
<keyword evidence="9 14" id="KW-0479">Metal-binding</keyword>
<dbReference type="InterPro" id="IPR007197">
    <property type="entry name" value="rSAM"/>
</dbReference>
<evidence type="ECO:0000256" key="10">
    <source>
        <dbReference type="ARBA" id="ARBA00022898"/>
    </source>
</evidence>
<evidence type="ECO:0000256" key="2">
    <source>
        <dbReference type="ARBA" id="ARBA00001933"/>
    </source>
</evidence>
<evidence type="ECO:0000256" key="6">
    <source>
        <dbReference type="ARBA" id="ARBA00022363"/>
    </source>
</evidence>